<dbReference type="EMBL" id="CDMZ01001944">
    <property type="protein sequence ID" value="CEM39639.1"/>
    <property type="molecule type" value="Genomic_DNA"/>
</dbReference>
<dbReference type="PROSITE" id="PS51125">
    <property type="entry name" value="NHL"/>
    <property type="match status" value="5"/>
</dbReference>
<feature type="repeat" description="NHL" evidence="2">
    <location>
        <begin position="185"/>
        <end position="220"/>
    </location>
</feature>
<evidence type="ECO:0000256" key="2">
    <source>
        <dbReference type="PROSITE-ProRule" id="PRU00504"/>
    </source>
</evidence>
<evidence type="ECO:0008006" key="4">
    <source>
        <dbReference type="Google" id="ProtNLM"/>
    </source>
</evidence>
<dbReference type="Pfam" id="PF01436">
    <property type="entry name" value="NHL"/>
    <property type="match status" value="4"/>
</dbReference>
<name>A0A0G4H717_9ALVE</name>
<feature type="repeat" description="NHL" evidence="2">
    <location>
        <begin position="297"/>
        <end position="328"/>
    </location>
</feature>
<dbReference type="VEuPathDB" id="CryptoDB:Cvel_24957"/>
<dbReference type="PANTHER" id="PTHR13833:SF71">
    <property type="entry name" value="NHL DOMAIN-CONTAINING PROTEIN"/>
    <property type="match status" value="1"/>
</dbReference>
<gene>
    <name evidence="3" type="ORF">Cvel_24957</name>
</gene>
<sequence length="339" mass="34961">MSVHHLSAFSRTPVKTSGFFSVGTEAHFSSPAGLVVDGSGNVIVADTKNHRIRKIGPDGRVSTLAGGGTAGFVDGQGAQARFHNPTGVVVDGSGNVIVADSLNHRIRKITPDGTVSTLAGNGTVGFVDGQSTEAQFSKPIDVAVDRDGYFIVTGNISQRIWKISPEGNVSTLAGGGRTGFADGQGRGAQFCFPVGVAVDLEGYSIVADYANNRIRKISPEGNVSTLAGGGTAGFVDGQSAQALFDHPTGVVVDRSGNVIVADSSNYRIRMITPDGTVSTLAGNGTEGFVDGQGTEAQFKWPRGVAVDSDGNVVVTDLQNHRIRKVAAGLTPPSTPVVRA</sequence>
<dbReference type="InterPro" id="IPR011042">
    <property type="entry name" value="6-blade_b-propeller_TolB-like"/>
</dbReference>
<feature type="repeat" description="NHL" evidence="2">
    <location>
        <begin position="82"/>
        <end position="112"/>
    </location>
</feature>
<dbReference type="CDD" id="cd14953">
    <property type="entry name" value="NHL_like_1"/>
    <property type="match status" value="1"/>
</dbReference>
<dbReference type="Gene3D" id="2.120.10.30">
    <property type="entry name" value="TolB, C-terminal domain"/>
    <property type="match status" value="3"/>
</dbReference>
<feature type="repeat" description="NHL" evidence="2">
    <location>
        <begin position="19"/>
        <end position="58"/>
    </location>
</feature>
<keyword evidence="1" id="KW-0677">Repeat</keyword>
<organism evidence="3">
    <name type="scientific">Chromera velia CCMP2878</name>
    <dbReference type="NCBI Taxonomy" id="1169474"/>
    <lineage>
        <taxon>Eukaryota</taxon>
        <taxon>Sar</taxon>
        <taxon>Alveolata</taxon>
        <taxon>Colpodellida</taxon>
        <taxon>Chromeraceae</taxon>
        <taxon>Chromera</taxon>
    </lineage>
</organism>
<evidence type="ECO:0000256" key="1">
    <source>
        <dbReference type="ARBA" id="ARBA00022737"/>
    </source>
</evidence>
<protein>
    <recommendedName>
        <fullName evidence="4">SMP-30/Gluconolactonase/LRE-like region domain-containing protein</fullName>
    </recommendedName>
</protein>
<feature type="repeat" description="NHL" evidence="2">
    <location>
        <begin position="244"/>
        <end position="274"/>
    </location>
</feature>
<dbReference type="AlphaFoldDB" id="A0A0G4H717"/>
<dbReference type="PANTHER" id="PTHR13833">
    <property type="match status" value="1"/>
</dbReference>
<dbReference type="InterPro" id="IPR001258">
    <property type="entry name" value="NHL_repeat"/>
</dbReference>
<evidence type="ECO:0000313" key="3">
    <source>
        <dbReference type="EMBL" id="CEM39639.1"/>
    </source>
</evidence>
<reference evidence="3" key="1">
    <citation type="submission" date="2014-11" db="EMBL/GenBank/DDBJ databases">
        <authorList>
            <person name="Otto D Thomas"/>
            <person name="Naeem Raeece"/>
        </authorList>
    </citation>
    <scope>NUCLEOTIDE SEQUENCE</scope>
</reference>
<dbReference type="PhylomeDB" id="A0A0G4H717"/>
<accession>A0A0G4H717</accession>
<dbReference type="SUPFAM" id="SSF101898">
    <property type="entry name" value="NHL repeat"/>
    <property type="match status" value="1"/>
</dbReference>
<proteinExistence type="predicted"/>